<keyword evidence="1" id="KW-0460">Magnesium</keyword>
<comment type="cofactor">
    <cofactor evidence="1">
        <name>Mg(2+)</name>
        <dbReference type="ChEBI" id="CHEBI:18420"/>
    </cofactor>
    <text evidence="1">Binds 1 Mg(2+) ion per subunit.</text>
</comment>
<comment type="caution">
    <text evidence="2">The sequence shown here is derived from an EMBL/GenBank/DDBJ whole genome shotgun (WGS) entry which is preliminary data.</text>
</comment>
<organism evidence="2 3">
    <name type="scientific">Succinatimonas hippei (strain DSM 22608 / JCM 16073 / KCTC 15190 / YIT 12066)</name>
    <dbReference type="NCBI Taxonomy" id="762983"/>
    <lineage>
        <taxon>Bacteria</taxon>
        <taxon>Pseudomonadati</taxon>
        <taxon>Pseudomonadota</taxon>
        <taxon>Gammaproteobacteria</taxon>
        <taxon>Aeromonadales</taxon>
        <taxon>Succinivibrionaceae</taxon>
        <taxon>Succinatimonas</taxon>
    </lineage>
</organism>
<dbReference type="HOGENOM" id="CLU_045011_12_0_6"/>
<dbReference type="InterPro" id="IPR050155">
    <property type="entry name" value="HAD-like_hydrolase_sf"/>
</dbReference>
<dbReference type="EC" id="3.11.1.1" evidence="1"/>
<feature type="active site" description="Nucleophile" evidence="1">
    <location>
        <position position="11"/>
    </location>
</feature>
<dbReference type="SFLD" id="SFLDG01135">
    <property type="entry name" value="C1.5.6:_HAD__Beta-PGM__Phospha"/>
    <property type="match status" value="1"/>
</dbReference>
<dbReference type="InterPro" id="IPR023214">
    <property type="entry name" value="HAD_sf"/>
</dbReference>
<dbReference type="GO" id="GO:0050194">
    <property type="term" value="F:phosphonoacetaldehyde hydrolase activity"/>
    <property type="evidence" value="ECO:0007669"/>
    <property type="project" value="UniProtKB-UniRule"/>
</dbReference>
<dbReference type="PANTHER" id="PTHR43434">
    <property type="entry name" value="PHOSPHOGLYCOLATE PHOSPHATASE"/>
    <property type="match status" value="1"/>
</dbReference>
<dbReference type="HAMAP" id="MF_01375">
    <property type="entry name" value="PhnX"/>
    <property type="match status" value="1"/>
</dbReference>
<dbReference type="InterPro" id="IPR023198">
    <property type="entry name" value="PGP-like_dom2"/>
</dbReference>
<dbReference type="Gene3D" id="3.40.50.1000">
    <property type="entry name" value="HAD superfamily/HAD-like"/>
    <property type="match status" value="1"/>
</dbReference>
<dbReference type="Proteomes" id="UP000018458">
    <property type="component" value="Unassembled WGS sequence"/>
</dbReference>
<evidence type="ECO:0000313" key="3">
    <source>
        <dbReference type="Proteomes" id="UP000018458"/>
    </source>
</evidence>
<dbReference type="eggNOG" id="COG0637">
    <property type="taxonomic scope" value="Bacteria"/>
</dbReference>
<dbReference type="GO" id="GO:0000287">
    <property type="term" value="F:magnesium ion binding"/>
    <property type="evidence" value="ECO:0007669"/>
    <property type="project" value="UniProtKB-UniRule"/>
</dbReference>
<keyword evidence="1" id="KW-0704">Schiff base</keyword>
<comment type="catalytic activity">
    <reaction evidence="1">
        <text>phosphonoacetaldehyde + H2O = acetaldehyde + phosphate + H(+)</text>
        <dbReference type="Rhea" id="RHEA:18905"/>
        <dbReference type="ChEBI" id="CHEBI:15343"/>
        <dbReference type="ChEBI" id="CHEBI:15377"/>
        <dbReference type="ChEBI" id="CHEBI:15378"/>
        <dbReference type="ChEBI" id="CHEBI:43474"/>
        <dbReference type="ChEBI" id="CHEBI:58383"/>
        <dbReference type="EC" id="3.11.1.1"/>
    </reaction>
</comment>
<dbReference type="GO" id="GO:0006281">
    <property type="term" value="P:DNA repair"/>
    <property type="evidence" value="ECO:0007669"/>
    <property type="project" value="TreeGrafter"/>
</dbReference>
<dbReference type="Pfam" id="PF00702">
    <property type="entry name" value="Hydrolase"/>
    <property type="match status" value="1"/>
</dbReference>
<sequence>MMPKLQCVIFDWAGTTVDYGAISPVKAFMQAFKSAGIEVTEEETRIPMGMLKRDHIKTMLAMPRIRDLWVDAYQKEPDEDDVERIYQSFEPSLFSVLEKCCDLKPYVLEAVELLRSQGIKIGSTTGYTASMMKVVTECAKKQGYEPDCLVTPEETDNLGRPFPYMIFRNMQKLGIKSVKHVMKIGDTLSDIKEAKHAGVFAVGVTQGSSIMGLSKDEWSALSIIEQDKLNMKAAITFYEAGADFVINSLADIQLAIKLFESRKKK</sequence>
<feature type="binding site" evidence="1">
    <location>
        <position position="186"/>
    </location>
    <ligand>
        <name>Mg(2+)</name>
        <dbReference type="ChEBI" id="CHEBI:18420"/>
    </ligand>
</feature>
<evidence type="ECO:0000313" key="2">
    <source>
        <dbReference type="EMBL" id="EFY08032.1"/>
    </source>
</evidence>
<dbReference type="InterPro" id="IPR036412">
    <property type="entry name" value="HAD-like_sf"/>
</dbReference>
<dbReference type="SFLD" id="SFLDS00003">
    <property type="entry name" value="Haloacid_Dehalogenase"/>
    <property type="match status" value="1"/>
</dbReference>
<dbReference type="OrthoDB" id="5504491at2"/>
<dbReference type="RefSeq" id="WP_009142413.1">
    <property type="nucleotide sequence ID" value="NZ_GL830945.1"/>
</dbReference>
<accession>E8LHL3</accession>
<feature type="binding site" evidence="1">
    <location>
        <position position="13"/>
    </location>
    <ligand>
        <name>Mg(2+)</name>
        <dbReference type="ChEBI" id="CHEBI:18420"/>
    </ligand>
</feature>
<feature type="active site" description="Schiff-base intermediate with substrate" evidence="1">
    <location>
        <position position="52"/>
    </location>
</feature>
<dbReference type="GO" id="GO:0005829">
    <property type="term" value="C:cytosol"/>
    <property type="evidence" value="ECO:0007669"/>
    <property type="project" value="TreeGrafter"/>
</dbReference>
<dbReference type="STRING" id="762983.HMPREF9444_00186"/>
<reference evidence="2 3" key="1">
    <citation type="submission" date="2011-01" db="EMBL/GenBank/DDBJ databases">
        <authorList>
            <person name="Weinstock G."/>
            <person name="Sodergren E."/>
            <person name="Clifton S."/>
            <person name="Fulton L."/>
            <person name="Fulton B."/>
            <person name="Courtney L."/>
            <person name="Fronick C."/>
            <person name="Harrison M."/>
            <person name="Strong C."/>
            <person name="Farmer C."/>
            <person name="Delahaunty K."/>
            <person name="Markovic C."/>
            <person name="Hall O."/>
            <person name="Minx P."/>
            <person name="Tomlinson C."/>
            <person name="Mitreva M."/>
            <person name="Hou S."/>
            <person name="Chen J."/>
            <person name="Wollam A."/>
            <person name="Pepin K.H."/>
            <person name="Johnson M."/>
            <person name="Bhonagiri V."/>
            <person name="Zhang X."/>
            <person name="Suruliraj S."/>
            <person name="Warren W."/>
            <person name="Chinwalla A."/>
            <person name="Mardis E.R."/>
            <person name="Wilson R.K."/>
        </authorList>
    </citation>
    <scope>NUCLEOTIDE SEQUENCE [LARGE SCALE GENOMIC DNA]</scope>
    <source>
        <strain evidence="3">DSM 22608 / JCM 16073 / KCTC 15190 / YIT 12066</strain>
    </source>
</reference>
<proteinExistence type="inferred from homology"/>
<dbReference type="Gene3D" id="1.10.150.240">
    <property type="entry name" value="Putative phosphatase, domain 2"/>
    <property type="match status" value="1"/>
</dbReference>
<dbReference type="SFLD" id="SFLDG01129">
    <property type="entry name" value="C1.5:_HAD__Beta-PGM__Phosphata"/>
    <property type="match status" value="1"/>
</dbReference>
<dbReference type="PANTHER" id="PTHR43434:SF19">
    <property type="entry name" value="PHOSPHONOACETALDEHYDE HYDROLASE"/>
    <property type="match status" value="1"/>
</dbReference>
<dbReference type="GO" id="GO:0019700">
    <property type="term" value="P:organic phosphonate catabolic process"/>
    <property type="evidence" value="ECO:0007669"/>
    <property type="project" value="InterPro"/>
</dbReference>
<protein>
    <recommendedName>
        <fullName evidence="1">Phosphonoacetaldehyde hydrolase</fullName>
        <shortName evidence="1">Phosphonatase</shortName>
        <ecNumber evidence="1">3.11.1.1</ecNumber>
    </recommendedName>
    <alternativeName>
        <fullName evidence="1">Phosphonoacetaldehyde phosphonohydrolase</fullName>
    </alternativeName>
</protein>
<dbReference type="AlphaFoldDB" id="E8LHL3"/>
<comment type="subunit">
    <text evidence="1">Homodimer.</text>
</comment>
<dbReference type="InterPro" id="IPR006323">
    <property type="entry name" value="Phosphonoacetald_hydro"/>
</dbReference>
<evidence type="ECO:0000256" key="1">
    <source>
        <dbReference type="HAMAP-Rule" id="MF_01375"/>
    </source>
</evidence>
<keyword evidence="1 2" id="KW-0378">Hydrolase</keyword>
<comment type="similarity">
    <text evidence="1">Belongs to the HAD-like hydrolase superfamily. PhnX family.</text>
</comment>
<dbReference type="NCBIfam" id="TIGR01422">
    <property type="entry name" value="phosphonatase"/>
    <property type="match status" value="1"/>
</dbReference>
<name>E8LHL3_SUCHY</name>
<gene>
    <name evidence="1 2" type="primary">phnX</name>
    <name evidence="2" type="ORF">HMPREF9444_00186</name>
</gene>
<dbReference type="GO" id="GO:0008967">
    <property type="term" value="F:phosphoglycolate phosphatase activity"/>
    <property type="evidence" value="ECO:0007669"/>
    <property type="project" value="TreeGrafter"/>
</dbReference>
<dbReference type="SUPFAM" id="SSF56784">
    <property type="entry name" value="HAD-like"/>
    <property type="match status" value="1"/>
</dbReference>
<dbReference type="EMBL" id="AEVO01000007">
    <property type="protein sequence ID" value="EFY08032.1"/>
    <property type="molecule type" value="Genomic_DNA"/>
</dbReference>
<comment type="function">
    <text evidence="1">Involved in phosphonate degradation.</text>
</comment>
<feature type="binding site" evidence="1">
    <location>
        <position position="11"/>
    </location>
    <ligand>
        <name>Mg(2+)</name>
        <dbReference type="ChEBI" id="CHEBI:18420"/>
    </ligand>
</feature>
<keyword evidence="1" id="KW-0479">Metal-binding</keyword>
<keyword evidence="3" id="KW-1185">Reference proteome</keyword>